<name>A0AA38FYJ9_TAXCH</name>
<dbReference type="AlphaFoldDB" id="A0AA38FYJ9"/>
<feature type="region of interest" description="Disordered" evidence="1">
    <location>
        <begin position="151"/>
        <end position="222"/>
    </location>
</feature>
<dbReference type="PANTHER" id="PTHR47854:SF1">
    <property type="entry name" value="SURFEIT LOCUS PROTEIN 2 (SURF2)"/>
    <property type="match status" value="1"/>
</dbReference>
<accession>A0AA38FYJ9</accession>
<gene>
    <name evidence="2" type="ORF">KI387_027839</name>
</gene>
<reference evidence="2 3" key="1">
    <citation type="journal article" date="2021" name="Nat. Plants">
        <title>The Taxus genome provides insights into paclitaxel biosynthesis.</title>
        <authorList>
            <person name="Xiong X."/>
            <person name="Gou J."/>
            <person name="Liao Q."/>
            <person name="Li Y."/>
            <person name="Zhou Q."/>
            <person name="Bi G."/>
            <person name="Li C."/>
            <person name="Du R."/>
            <person name="Wang X."/>
            <person name="Sun T."/>
            <person name="Guo L."/>
            <person name="Liang H."/>
            <person name="Lu P."/>
            <person name="Wu Y."/>
            <person name="Zhang Z."/>
            <person name="Ro D.K."/>
            <person name="Shang Y."/>
            <person name="Huang S."/>
            <person name="Yan J."/>
        </authorList>
    </citation>
    <scope>NUCLEOTIDE SEQUENCE [LARGE SCALE GENOMIC DNA]</scope>
    <source>
        <strain evidence="2">Ta-2019</strain>
    </source>
</reference>
<sequence length="312" mass="35556">QGKVMDPEAPKNPKTKEGFGLFGEVHFEDLGNGRLRCVETGHELLSKDADSYGNSKNCRLALIDRALQNKTAPLNFFEQSPVDRCKLICKLTGDLVNKTEEHIWKHINGRKFQNKLVLKEAEKEKLCKGEKKLKNGSESKKIRTKVKKQKNVEIGSSTVHADAESKSDSEESEFWTPPVGSRWDYDDGRDRWKDHKSSKARSKKEKEIISEDCKGSGEEGDHGAEDLTIRALKGLRPERSSRKQDLSRTETLPPIALTWPPRRDGVAVWCHDTFANMHLTTLHRLQCTISAFTNSKDNESTEMRRKQMERLL</sequence>
<comment type="caution">
    <text evidence="2">The sequence shown here is derived from an EMBL/GenBank/DDBJ whole genome shotgun (WGS) entry which is preliminary data.</text>
</comment>
<feature type="compositionally biased region" description="Basic and acidic residues" evidence="1">
    <location>
        <begin position="183"/>
        <end position="197"/>
    </location>
</feature>
<organism evidence="2 3">
    <name type="scientific">Taxus chinensis</name>
    <name type="common">Chinese yew</name>
    <name type="synonym">Taxus wallichiana var. chinensis</name>
    <dbReference type="NCBI Taxonomy" id="29808"/>
    <lineage>
        <taxon>Eukaryota</taxon>
        <taxon>Viridiplantae</taxon>
        <taxon>Streptophyta</taxon>
        <taxon>Embryophyta</taxon>
        <taxon>Tracheophyta</taxon>
        <taxon>Spermatophyta</taxon>
        <taxon>Pinopsida</taxon>
        <taxon>Pinidae</taxon>
        <taxon>Conifers II</taxon>
        <taxon>Cupressales</taxon>
        <taxon>Taxaceae</taxon>
        <taxon>Taxus</taxon>
    </lineage>
</organism>
<dbReference type="Pfam" id="PF05477">
    <property type="entry name" value="SURF2"/>
    <property type="match status" value="1"/>
</dbReference>
<dbReference type="InterPro" id="IPR008833">
    <property type="entry name" value="Surf2"/>
</dbReference>
<evidence type="ECO:0008006" key="4">
    <source>
        <dbReference type="Google" id="ProtNLM"/>
    </source>
</evidence>
<proteinExistence type="predicted"/>
<dbReference type="PANTHER" id="PTHR47854">
    <property type="entry name" value="SURFEIT LOCUS PROTEIN 2 (SURF2)"/>
    <property type="match status" value="1"/>
</dbReference>
<dbReference type="EMBL" id="JAHRHJ020000006">
    <property type="protein sequence ID" value="KAH9312804.1"/>
    <property type="molecule type" value="Genomic_DNA"/>
</dbReference>
<evidence type="ECO:0000256" key="1">
    <source>
        <dbReference type="SAM" id="MobiDB-lite"/>
    </source>
</evidence>
<protein>
    <recommendedName>
        <fullName evidence="4">Surfeit locus protein 2</fullName>
    </recommendedName>
</protein>
<feature type="non-terminal residue" evidence="2">
    <location>
        <position position="1"/>
    </location>
</feature>
<keyword evidence="3" id="KW-1185">Reference proteome</keyword>
<evidence type="ECO:0000313" key="3">
    <source>
        <dbReference type="Proteomes" id="UP000824469"/>
    </source>
</evidence>
<evidence type="ECO:0000313" key="2">
    <source>
        <dbReference type="EMBL" id="KAH9312804.1"/>
    </source>
</evidence>
<dbReference type="Proteomes" id="UP000824469">
    <property type="component" value="Unassembled WGS sequence"/>
</dbReference>
<feature type="compositionally biased region" description="Basic and acidic residues" evidence="1">
    <location>
        <begin position="204"/>
        <end position="222"/>
    </location>
</feature>